<proteinExistence type="predicted"/>
<evidence type="ECO:0000313" key="2">
    <source>
        <dbReference type="EMBL" id="UWD35410.1"/>
    </source>
</evidence>
<name>A0ABY5TYY4_9MOLU</name>
<feature type="coiled-coil region" evidence="1">
    <location>
        <begin position="40"/>
        <end position="95"/>
    </location>
</feature>
<gene>
    <name evidence="2" type="ORF">NX779_02115</name>
</gene>
<dbReference type="Proteomes" id="UP001059819">
    <property type="component" value="Chromosome"/>
</dbReference>
<keyword evidence="3" id="KW-1185">Reference proteome</keyword>
<reference evidence="2" key="1">
    <citation type="submission" date="2022-08" db="EMBL/GenBank/DDBJ databases">
        <title>Complete genome sequence of Mycoplasma cottewii type strain VIS.</title>
        <authorList>
            <person name="Spergser J."/>
        </authorList>
    </citation>
    <scope>NUCLEOTIDE SEQUENCE</scope>
    <source>
        <strain evidence="2">VIS</strain>
    </source>
</reference>
<keyword evidence="1" id="KW-0175">Coiled coil</keyword>
<dbReference type="RefSeq" id="WP_259430552.1">
    <property type="nucleotide sequence ID" value="NZ_CP103424.1"/>
</dbReference>
<organism evidence="2 3">
    <name type="scientific">Mycoplasma cottewii</name>
    <dbReference type="NCBI Taxonomy" id="51364"/>
    <lineage>
        <taxon>Bacteria</taxon>
        <taxon>Bacillati</taxon>
        <taxon>Mycoplasmatota</taxon>
        <taxon>Mollicutes</taxon>
        <taxon>Mycoplasmataceae</taxon>
        <taxon>Mycoplasma</taxon>
    </lineage>
</organism>
<protein>
    <submittedName>
        <fullName evidence="2">Uncharacterized protein</fullName>
    </submittedName>
</protein>
<dbReference type="EMBL" id="CP103424">
    <property type="protein sequence ID" value="UWD35410.1"/>
    <property type="molecule type" value="Genomic_DNA"/>
</dbReference>
<evidence type="ECO:0000313" key="3">
    <source>
        <dbReference type="Proteomes" id="UP001059819"/>
    </source>
</evidence>
<sequence>MKESANLRGVISVQEQANINLHNSNLDKERTEEPEAFIKLEAIQRELQGVESDLQNQQDEQSNLQNILGGRTKIKEGLEMQVSNLQRILDNLKEIMLKNKKIIKIMLVLFQKW</sequence>
<evidence type="ECO:0000256" key="1">
    <source>
        <dbReference type="SAM" id="Coils"/>
    </source>
</evidence>
<accession>A0ABY5TYY4</accession>